<dbReference type="InterPro" id="IPR036390">
    <property type="entry name" value="WH_DNA-bd_sf"/>
</dbReference>
<dbReference type="EMBL" id="LXEY01000014">
    <property type="protein sequence ID" value="OAV62087.1"/>
    <property type="molecule type" value="Genomic_DNA"/>
</dbReference>
<dbReference type="Pfam" id="PF00392">
    <property type="entry name" value="GntR"/>
    <property type="match status" value="1"/>
</dbReference>
<comment type="caution">
    <text evidence="5">The sequence shown here is derived from an EMBL/GenBank/DDBJ whole genome shotgun (WGS) entry which is preliminary data.</text>
</comment>
<dbReference type="Gene3D" id="3.40.1410.10">
    <property type="entry name" value="Chorismate lyase-like"/>
    <property type="match status" value="1"/>
</dbReference>
<dbReference type="GO" id="GO:0003700">
    <property type="term" value="F:DNA-binding transcription factor activity"/>
    <property type="evidence" value="ECO:0007669"/>
    <property type="project" value="InterPro"/>
</dbReference>
<accession>A0A1B7M0Z3</accession>
<dbReference type="PANTHER" id="PTHR44846">
    <property type="entry name" value="MANNOSYL-D-GLYCERATE TRANSPORT/METABOLISM SYSTEM REPRESSOR MNGR-RELATED"/>
    <property type="match status" value="1"/>
</dbReference>
<dbReference type="InterPro" id="IPR050679">
    <property type="entry name" value="Bact_HTH_transcr_reg"/>
</dbReference>
<dbReference type="Gene3D" id="1.10.10.10">
    <property type="entry name" value="Winged helix-like DNA-binding domain superfamily/Winged helix DNA-binding domain"/>
    <property type="match status" value="1"/>
</dbReference>
<evidence type="ECO:0000256" key="3">
    <source>
        <dbReference type="ARBA" id="ARBA00023163"/>
    </source>
</evidence>
<evidence type="ECO:0000259" key="4">
    <source>
        <dbReference type="PROSITE" id="PS50949"/>
    </source>
</evidence>
<dbReference type="OrthoDB" id="7363114at2"/>
<evidence type="ECO:0000313" key="6">
    <source>
        <dbReference type="Proteomes" id="UP000078292"/>
    </source>
</evidence>
<dbReference type="Pfam" id="PF07702">
    <property type="entry name" value="UTRA"/>
    <property type="match status" value="1"/>
</dbReference>
<proteinExistence type="predicted"/>
<dbReference type="GO" id="GO:0003677">
    <property type="term" value="F:DNA binding"/>
    <property type="evidence" value="ECO:0007669"/>
    <property type="project" value="UniProtKB-KW"/>
</dbReference>
<dbReference type="CDD" id="cd07377">
    <property type="entry name" value="WHTH_GntR"/>
    <property type="match status" value="1"/>
</dbReference>
<gene>
    <name evidence="5" type="ORF">A6F49_07240</name>
</gene>
<dbReference type="InterPro" id="IPR036388">
    <property type="entry name" value="WH-like_DNA-bd_sf"/>
</dbReference>
<feature type="domain" description="HTH gntR-type" evidence="4">
    <location>
        <begin position="10"/>
        <end position="78"/>
    </location>
</feature>
<dbReference type="SUPFAM" id="SSF64288">
    <property type="entry name" value="Chorismate lyase-like"/>
    <property type="match status" value="1"/>
</dbReference>
<dbReference type="InterPro" id="IPR011663">
    <property type="entry name" value="UTRA"/>
</dbReference>
<reference evidence="5 6" key="1">
    <citation type="submission" date="2016-04" db="EMBL/GenBank/DDBJ databases">
        <title>First whole genome shotgun sequence of the bacterium Enteractinococcus sp. strain UASWS1574.</title>
        <authorList>
            <person name="Crovadore J."/>
            <person name="Chablais R."/>
            <person name="Lefort F."/>
        </authorList>
    </citation>
    <scope>NUCLEOTIDE SEQUENCE [LARGE SCALE GENOMIC DNA]</scope>
    <source>
        <strain evidence="5 6">UASWS1574</strain>
    </source>
</reference>
<dbReference type="SMART" id="SM00866">
    <property type="entry name" value="UTRA"/>
    <property type="match status" value="1"/>
</dbReference>
<dbReference type="PROSITE" id="PS50949">
    <property type="entry name" value="HTH_GNTR"/>
    <property type="match status" value="1"/>
</dbReference>
<keyword evidence="1" id="KW-0805">Transcription regulation</keyword>
<dbReference type="PRINTS" id="PR00035">
    <property type="entry name" value="HTHGNTR"/>
</dbReference>
<keyword evidence="2" id="KW-0238">DNA-binding</keyword>
<name>A0A1B7M0Z3_9MICC</name>
<dbReference type="Proteomes" id="UP000078292">
    <property type="component" value="Unassembled WGS sequence"/>
</dbReference>
<evidence type="ECO:0000313" key="5">
    <source>
        <dbReference type="EMBL" id="OAV62087.1"/>
    </source>
</evidence>
<keyword evidence="3" id="KW-0804">Transcription</keyword>
<dbReference type="PANTHER" id="PTHR44846:SF1">
    <property type="entry name" value="MANNOSYL-D-GLYCERATE TRANSPORT_METABOLISM SYSTEM REPRESSOR MNGR-RELATED"/>
    <property type="match status" value="1"/>
</dbReference>
<protein>
    <recommendedName>
        <fullName evidence="4">HTH gntR-type domain-containing protein</fullName>
    </recommendedName>
</protein>
<evidence type="ECO:0000256" key="2">
    <source>
        <dbReference type="ARBA" id="ARBA00023125"/>
    </source>
</evidence>
<evidence type="ECO:0000256" key="1">
    <source>
        <dbReference type="ARBA" id="ARBA00023015"/>
    </source>
</evidence>
<keyword evidence="6" id="KW-1185">Reference proteome</keyword>
<organism evidence="5 6">
    <name type="scientific">Enteractinococcus helveticum</name>
    <dbReference type="NCBI Taxonomy" id="1837282"/>
    <lineage>
        <taxon>Bacteria</taxon>
        <taxon>Bacillati</taxon>
        <taxon>Actinomycetota</taxon>
        <taxon>Actinomycetes</taxon>
        <taxon>Micrococcales</taxon>
        <taxon>Micrococcaceae</taxon>
    </lineage>
</organism>
<sequence length="250" mass="28164">MDQVDPSSSVPLYLQLVAILRDKIQSADLRPGAKLPSERELCDMYDISRITVRNAISRAENEGLVERIQGMGTFVSAPKYKQSLSEVKSFAATMIESGMVASTEVVTADSVFPDFGLARILNQAVDSPVRYLHLRGMGNETPRVSYESYFPEKRGITITNRAQELAKSGEAFTTLDLYRDSDEHSVTRMEQTFEATTANAEIAQRLAVDEGWPIFRIESVMYEGQDPIEYRIAHYRGDQYKFALERSLDI</sequence>
<dbReference type="AlphaFoldDB" id="A0A1B7M0Z3"/>
<dbReference type="InterPro" id="IPR000524">
    <property type="entry name" value="Tscrpt_reg_HTH_GntR"/>
</dbReference>
<dbReference type="SMART" id="SM00345">
    <property type="entry name" value="HTH_GNTR"/>
    <property type="match status" value="1"/>
</dbReference>
<dbReference type="SUPFAM" id="SSF46785">
    <property type="entry name" value="Winged helix' DNA-binding domain"/>
    <property type="match status" value="1"/>
</dbReference>
<dbReference type="RefSeq" id="WP_043057252.1">
    <property type="nucleotide sequence ID" value="NZ_LXEY01000014.1"/>
</dbReference>
<dbReference type="InterPro" id="IPR028978">
    <property type="entry name" value="Chorismate_lyase_/UTRA_dom_sf"/>
</dbReference>
<dbReference type="GO" id="GO:0045892">
    <property type="term" value="P:negative regulation of DNA-templated transcription"/>
    <property type="evidence" value="ECO:0007669"/>
    <property type="project" value="TreeGrafter"/>
</dbReference>
<dbReference type="FunFam" id="1.10.10.10:FF:000079">
    <property type="entry name" value="GntR family transcriptional regulator"/>
    <property type="match status" value="1"/>
</dbReference>
<dbReference type="STRING" id="1837282.A6F49_07240"/>